<feature type="compositionally biased region" description="Pro residues" evidence="1">
    <location>
        <begin position="499"/>
        <end position="514"/>
    </location>
</feature>
<dbReference type="GO" id="GO:0007039">
    <property type="term" value="P:protein catabolic process in the vacuole"/>
    <property type="evidence" value="ECO:0007669"/>
    <property type="project" value="TreeGrafter"/>
</dbReference>
<evidence type="ECO:0000256" key="1">
    <source>
        <dbReference type="SAM" id="MobiDB-lite"/>
    </source>
</evidence>
<comment type="caution">
    <text evidence="3">The sequence shown here is derived from an EMBL/GenBank/DDBJ whole genome shotgun (WGS) entry which is preliminary data.</text>
</comment>
<organism evidence="3 4">
    <name type="scientific">Paraphaeosphaeria minitans</name>
    <dbReference type="NCBI Taxonomy" id="565426"/>
    <lineage>
        <taxon>Eukaryota</taxon>
        <taxon>Fungi</taxon>
        <taxon>Dikarya</taxon>
        <taxon>Ascomycota</taxon>
        <taxon>Pezizomycotina</taxon>
        <taxon>Dothideomycetes</taxon>
        <taxon>Pleosporomycetidae</taxon>
        <taxon>Pleosporales</taxon>
        <taxon>Massarineae</taxon>
        <taxon>Didymosphaeriaceae</taxon>
        <taxon>Paraphaeosphaeria</taxon>
    </lineage>
</organism>
<dbReference type="PANTHER" id="PTHR28051">
    <property type="entry name" value="PROTEIN MTL1-RELATED"/>
    <property type="match status" value="1"/>
</dbReference>
<dbReference type="Proteomes" id="UP000756921">
    <property type="component" value="Unassembled WGS sequence"/>
</dbReference>
<evidence type="ECO:0000313" key="3">
    <source>
        <dbReference type="EMBL" id="KAF9735761.1"/>
    </source>
</evidence>
<sequence>MTDVLALPVEMLSQRAPLRPSASHTSFFDSHQASFALRRSSSFGSHLDDLRSSSSLPSSRASSIQSTPASSFSFGQNSSDESSSSGDDDDDDEDDGLTFPAYDTASRFKNVHADPPSNPFLALAPATPSPSDESASTPDHVPVSEDDTNLRAEPSQHVDYLSYDWKEEDIWSSWRHIVEHRSVYGERSRLENASWRQWAKLQYRLRTVTPESLNWLKESDVTWLYGPLQPSENRHISQHASEPVSRLSKTNSFLAAKKPILKKRSMSEVMLQKSISTSSLVSQAAAAVEAQQNTHVNFDGRRRRPFVGRATASDYTMLIPTRTISRDTTDYFSSQSTSGLLTPGDGDKKHIRFDEKVEQCIAVDCKGVDEDEEDENNHNPWAKYRDDDSSSDEGVVMMRRSRRKRPLSRTSSKTSISGENKTIAKLEPTTLKYRTDSPDVAEPHPTHSLGFFRSSRLSPSPSQETLRPTHPSSNFLLSEDDSEDDFTFNPAGAYEPKVPHTPTPSDPYSIPPDGSPLGGSSNSTSSGLRRTASGMFMPFDDEDENPTAPGFMGKVVDTVNTARDIAHVIWNVGWRSGT</sequence>
<dbReference type="EMBL" id="WJXW01000005">
    <property type="protein sequence ID" value="KAF9735761.1"/>
    <property type="molecule type" value="Genomic_DNA"/>
</dbReference>
<accession>A0A9P6KRE8</accession>
<dbReference type="GO" id="GO:0005773">
    <property type="term" value="C:vacuole"/>
    <property type="evidence" value="ECO:0007669"/>
    <property type="project" value="GOC"/>
</dbReference>
<gene>
    <name evidence="3" type="ORF">PMIN01_05676</name>
</gene>
<reference evidence="3" key="1">
    <citation type="journal article" date="2020" name="Mol. Plant Microbe Interact.">
        <title>Genome Sequence of the Biocontrol Agent Coniothyrium minitans strain Conio (IMI 134523).</title>
        <authorList>
            <person name="Patel D."/>
            <person name="Shittu T.A."/>
            <person name="Baroncelli R."/>
            <person name="Muthumeenakshi S."/>
            <person name="Osborne T.H."/>
            <person name="Janganan T.K."/>
            <person name="Sreenivasaprasad S."/>
        </authorList>
    </citation>
    <scope>NUCLEOTIDE SEQUENCE</scope>
    <source>
        <strain evidence="3">Conio</strain>
    </source>
</reference>
<feature type="compositionally biased region" description="Basic and acidic residues" evidence="1">
    <location>
        <begin position="433"/>
        <end position="445"/>
    </location>
</feature>
<feature type="region of interest" description="Disordered" evidence="1">
    <location>
        <begin position="116"/>
        <end position="155"/>
    </location>
</feature>
<keyword evidence="4" id="KW-1185">Reference proteome</keyword>
<dbReference type="PANTHER" id="PTHR28051:SF1">
    <property type="entry name" value="PROTEIN MTL1-RELATED"/>
    <property type="match status" value="1"/>
</dbReference>
<protein>
    <submittedName>
        <fullName evidence="3">Protein phosphatase type 1 complex subunit hex2 reg1</fullName>
    </submittedName>
</protein>
<feature type="domain" description="Nitrogen regulatory protein areA GATA-like" evidence="2">
    <location>
        <begin position="173"/>
        <end position="200"/>
    </location>
</feature>
<feature type="compositionally biased region" description="Low complexity" evidence="1">
    <location>
        <begin position="448"/>
        <end position="462"/>
    </location>
</feature>
<feature type="compositionally biased region" description="Acidic residues" evidence="1">
    <location>
        <begin position="86"/>
        <end position="96"/>
    </location>
</feature>
<proteinExistence type="predicted"/>
<feature type="compositionally biased region" description="Polar residues" evidence="1">
    <location>
        <begin position="463"/>
        <end position="476"/>
    </location>
</feature>
<feature type="region of interest" description="Disordered" evidence="1">
    <location>
        <begin position="369"/>
        <end position="533"/>
    </location>
</feature>
<dbReference type="AlphaFoldDB" id="A0A9P6KRE8"/>
<name>A0A9P6KRE8_9PLEO</name>
<dbReference type="Pfam" id="PF08550">
    <property type="entry name" value="GATA_AreA"/>
    <property type="match status" value="1"/>
</dbReference>
<dbReference type="InterPro" id="IPR013860">
    <property type="entry name" value="AreA_GATA"/>
</dbReference>
<dbReference type="InterPro" id="IPR052292">
    <property type="entry name" value="Glucose_repression_reg"/>
</dbReference>
<evidence type="ECO:0000313" key="4">
    <source>
        <dbReference type="Proteomes" id="UP000756921"/>
    </source>
</evidence>
<feature type="compositionally biased region" description="Low complexity" evidence="1">
    <location>
        <begin position="518"/>
        <end position="527"/>
    </location>
</feature>
<dbReference type="OrthoDB" id="5563539at2759"/>
<feature type="region of interest" description="Disordered" evidence="1">
    <location>
        <begin position="46"/>
        <end position="100"/>
    </location>
</feature>
<feature type="compositionally biased region" description="Low complexity" evidence="1">
    <location>
        <begin position="52"/>
        <end position="85"/>
    </location>
</feature>
<evidence type="ECO:0000259" key="2">
    <source>
        <dbReference type="Pfam" id="PF08550"/>
    </source>
</evidence>
<dbReference type="GO" id="GO:0042149">
    <property type="term" value="P:cellular response to glucose starvation"/>
    <property type="evidence" value="ECO:0007669"/>
    <property type="project" value="TreeGrafter"/>
</dbReference>